<dbReference type="Pfam" id="PF00005">
    <property type="entry name" value="ABC_tran"/>
    <property type="match status" value="1"/>
</dbReference>
<dbReference type="InterPro" id="IPR011527">
    <property type="entry name" value="ABC1_TM_dom"/>
</dbReference>
<name>A0A1G8I8R8_9CLOT</name>
<dbReference type="PANTHER" id="PTHR43394:SF1">
    <property type="entry name" value="ATP-BINDING CASSETTE SUB-FAMILY B MEMBER 10, MITOCHONDRIAL"/>
    <property type="match status" value="1"/>
</dbReference>
<proteinExistence type="predicted"/>
<evidence type="ECO:0000313" key="13">
    <source>
        <dbReference type="Proteomes" id="UP000183255"/>
    </source>
</evidence>
<dbReference type="RefSeq" id="WP_031574359.1">
    <property type="nucleotide sequence ID" value="NZ_FNDZ01000001.1"/>
</dbReference>
<evidence type="ECO:0000256" key="4">
    <source>
        <dbReference type="ARBA" id="ARBA00022692"/>
    </source>
</evidence>
<dbReference type="GO" id="GO:0015421">
    <property type="term" value="F:ABC-type oligopeptide transporter activity"/>
    <property type="evidence" value="ECO:0007669"/>
    <property type="project" value="TreeGrafter"/>
</dbReference>
<dbReference type="InterPro" id="IPR017871">
    <property type="entry name" value="ABC_transporter-like_CS"/>
</dbReference>
<dbReference type="Gene3D" id="3.40.50.300">
    <property type="entry name" value="P-loop containing nucleotide triphosphate hydrolases"/>
    <property type="match status" value="1"/>
</dbReference>
<dbReference type="SMART" id="SM00382">
    <property type="entry name" value="AAA"/>
    <property type="match status" value="1"/>
</dbReference>
<feature type="transmembrane region" description="Helical" evidence="9">
    <location>
        <begin position="133"/>
        <end position="151"/>
    </location>
</feature>
<dbReference type="PROSITE" id="PS50893">
    <property type="entry name" value="ABC_TRANSPORTER_2"/>
    <property type="match status" value="1"/>
</dbReference>
<evidence type="ECO:0000256" key="3">
    <source>
        <dbReference type="ARBA" id="ARBA00022475"/>
    </source>
</evidence>
<gene>
    <name evidence="12" type="ORF">SAMN05421804_101807</name>
</gene>
<evidence type="ECO:0000259" key="10">
    <source>
        <dbReference type="PROSITE" id="PS50893"/>
    </source>
</evidence>
<dbReference type="PANTHER" id="PTHR43394">
    <property type="entry name" value="ATP-DEPENDENT PERMEASE MDL1, MITOCHONDRIAL"/>
    <property type="match status" value="1"/>
</dbReference>
<comment type="subcellular location">
    <subcellularLocation>
        <location evidence="1">Cell membrane</location>
        <topology evidence="1">Multi-pass membrane protein</topology>
    </subcellularLocation>
</comment>
<feature type="transmembrane region" description="Helical" evidence="9">
    <location>
        <begin position="275"/>
        <end position="297"/>
    </location>
</feature>
<organism evidence="12 13">
    <name type="scientific">Proteiniclasticum ruminis</name>
    <dbReference type="NCBI Taxonomy" id="398199"/>
    <lineage>
        <taxon>Bacteria</taxon>
        <taxon>Bacillati</taxon>
        <taxon>Bacillota</taxon>
        <taxon>Clostridia</taxon>
        <taxon>Eubacteriales</taxon>
        <taxon>Clostridiaceae</taxon>
        <taxon>Proteiniclasticum</taxon>
    </lineage>
</organism>
<dbReference type="InterPro" id="IPR036640">
    <property type="entry name" value="ABC1_TM_sf"/>
</dbReference>
<dbReference type="GO" id="GO:0005524">
    <property type="term" value="F:ATP binding"/>
    <property type="evidence" value="ECO:0007669"/>
    <property type="project" value="UniProtKB-KW"/>
</dbReference>
<dbReference type="EMBL" id="FNDZ01000001">
    <property type="protein sequence ID" value="SDI15242.1"/>
    <property type="molecule type" value="Genomic_DNA"/>
</dbReference>
<protein>
    <submittedName>
        <fullName evidence="12">ATP-binding cassette, subfamily B</fullName>
    </submittedName>
</protein>
<evidence type="ECO:0000259" key="11">
    <source>
        <dbReference type="PROSITE" id="PS50929"/>
    </source>
</evidence>
<keyword evidence="3" id="KW-1003">Cell membrane</keyword>
<dbReference type="FunFam" id="3.40.50.300:FF:000221">
    <property type="entry name" value="Multidrug ABC transporter ATP-binding protein"/>
    <property type="match status" value="1"/>
</dbReference>
<feature type="transmembrane region" description="Helical" evidence="9">
    <location>
        <begin position="235"/>
        <end position="263"/>
    </location>
</feature>
<keyword evidence="2" id="KW-0813">Transport</keyword>
<dbReference type="SUPFAM" id="SSF52540">
    <property type="entry name" value="P-loop containing nucleoside triphosphate hydrolases"/>
    <property type="match status" value="1"/>
</dbReference>
<sequence>MNIYKRYFRKYRVLFFTATTFVFLEAMADLLQPTIMARIIDEGVREKNVETVIGYGLLMLFITFLGAVFATLRNILASKVSQGFGKDLRADLFEKIMNFSEGSADRMESGSLITRMTNDTAQAVQFVNGMMRIFFKAPVTGIGSMILAAALSPKLSMILFLVVGVVAVLIYFSMKLSYERFAKVQYAMDRLNLVVQEYLLGIRLVKAFGRQDFEEEKFAKSNEDLERKGISSQLVIAYFAPVLSLVVSLGIAMVLYAGSILFVRQEIEVGKVAAFISYMTQILTSIIMITNIFTTFVRTKASTERIHEVFMAEEDAKGGTKVSTSEAMSVVFENLSFSYPSGSGLYALENLSFRINAGETLAVIGPTGSGKSTLVWLLLRFYDVKEGRILLDGIDIRDYAVDKVRNAVSVSSQKTMLFSGSIRDNIAWSSPEMSPERVESAAQAAQAEEFILSMQEGYESSIYQGAVNLSGGQKQRVSIARALAKESKLLILDDSTSALDAVTDRKVREAIKEFKPRRTTILITQRIGTAMGADKILVLSQGKMEGFGTHEDLMKNSSTYRDLYVSQIGELDKAVM</sequence>
<keyword evidence="5" id="KW-0547">Nucleotide-binding</keyword>
<keyword evidence="4 9" id="KW-0812">Transmembrane</keyword>
<feature type="transmembrane region" description="Helical" evidence="9">
    <location>
        <begin position="157"/>
        <end position="174"/>
    </location>
</feature>
<evidence type="ECO:0000256" key="2">
    <source>
        <dbReference type="ARBA" id="ARBA00022448"/>
    </source>
</evidence>
<evidence type="ECO:0000256" key="5">
    <source>
        <dbReference type="ARBA" id="ARBA00022741"/>
    </source>
</evidence>
<dbReference type="PROSITE" id="PS50929">
    <property type="entry name" value="ABC_TM1F"/>
    <property type="match status" value="1"/>
</dbReference>
<keyword evidence="6 12" id="KW-0067">ATP-binding</keyword>
<evidence type="ECO:0000313" key="12">
    <source>
        <dbReference type="EMBL" id="SDI15242.1"/>
    </source>
</evidence>
<feature type="transmembrane region" description="Helical" evidence="9">
    <location>
        <begin position="52"/>
        <end position="72"/>
    </location>
</feature>
<evidence type="ECO:0000256" key="8">
    <source>
        <dbReference type="ARBA" id="ARBA00023136"/>
    </source>
</evidence>
<dbReference type="InterPro" id="IPR003439">
    <property type="entry name" value="ABC_transporter-like_ATP-bd"/>
</dbReference>
<dbReference type="Gene3D" id="1.20.1560.10">
    <property type="entry name" value="ABC transporter type 1, transmembrane domain"/>
    <property type="match status" value="1"/>
</dbReference>
<evidence type="ECO:0000256" key="6">
    <source>
        <dbReference type="ARBA" id="ARBA00022840"/>
    </source>
</evidence>
<dbReference type="GO" id="GO:0016887">
    <property type="term" value="F:ATP hydrolysis activity"/>
    <property type="evidence" value="ECO:0007669"/>
    <property type="project" value="InterPro"/>
</dbReference>
<accession>A0A1G8I8R8</accession>
<dbReference type="Proteomes" id="UP000183255">
    <property type="component" value="Unassembled WGS sequence"/>
</dbReference>
<dbReference type="GO" id="GO:0005886">
    <property type="term" value="C:plasma membrane"/>
    <property type="evidence" value="ECO:0007669"/>
    <property type="project" value="UniProtKB-SubCell"/>
</dbReference>
<dbReference type="InterPro" id="IPR039421">
    <property type="entry name" value="Type_1_exporter"/>
</dbReference>
<dbReference type="CDD" id="cd18548">
    <property type="entry name" value="ABC_6TM_Tm287_like"/>
    <property type="match status" value="1"/>
</dbReference>
<reference evidence="12 13" key="1">
    <citation type="submission" date="2016-10" db="EMBL/GenBank/DDBJ databases">
        <authorList>
            <person name="de Groot N.N."/>
        </authorList>
    </citation>
    <scope>NUCLEOTIDE SEQUENCE [LARGE SCALE GENOMIC DNA]</scope>
    <source>
        <strain evidence="12 13">CGMCC 1.5058</strain>
    </source>
</reference>
<evidence type="ECO:0000256" key="9">
    <source>
        <dbReference type="SAM" id="Phobius"/>
    </source>
</evidence>
<keyword evidence="8 9" id="KW-0472">Membrane</keyword>
<dbReference type="PROSITE" id="PS00211">
    <property type="entry name" value="ABC_TRANSPORTER_1"/>
    <property type="match status" value="1"/>
</dbReference>
<evidence type="ECO:0000256" key="1">
    <source>
        <dbReference type="ARBA" id="ARBA00004651"/>
    </source>
</evidence>
<keyword evidence="7 9" id="KW-1133">Transmembrane helix</keyword>
<dbReference type="InterPro" id="IPR027417">
    <property type="entry name" value="P-loop_NTPase"/>
</dbReference>
<feature type="domain" description="ABC transmembrane type-1" evidence="11">
    <location>
        <begin position="16"/>
        <end position="298"/>
    </location>
</feature>
<dbReference type="SUPFAM" id="SSF90123">
    <property type="entry name" value="ABC transporter transmembrane region"/>
    <property type="match status" value="1"/>
</dbReference>
<evidence type="ECO:0000256" key="7">
    <source>
        <dbReference type="ARBA" id="ARBA00022989"/>
    </source>
</evidence>
<feature type="domain" description="ABC transporter" evidence="10">
    <location>
        <begin position="330"/>
        <end position="566"/>
    </location>
</feature>
<dbReference type="AlphaFoldDB" id="A0A1G8I8R8"/>
<dbReference type="Pfam" id="PF00664">
    <property type="entry name" value="ABC_membrane"/>
    <property type="match status" value="1"/>
</dbReference>
<dbReference type="InterPro" id="IPR003593">
    <property type="entry name" value="AAA+_ATPase"/>
</dbReference>